<dbReference type="Proteomes" id="UP000012174">
    <property type="component" value="Unassembled WGS sequence"/>
</dbReference>
<sequence length="345" mass="38487">MASSAAKLKSAAWVALPTVTSAIAYGAYKFDLNVAELVKTFFTGPGKYSRIIALSLVIINWKSLPFTWTIRVWHGLIGILYFQKFHKHTPDKLFHPVITESHVALLEVDYNIHKSNSTYFADLDVSRTHLVSHLFCRGLHDVATNAKTKLVMDPSDPSKPAKGKLGIMLGAVQCSFKREIKPYAKFEMWSRVLAWDRKWMYIVTHFVEKGAVKPRSWDGKSFGPTRKSASVPQDWEKKVHATAVSKYVFKIGRLTVHPAIIIDASGLLPERPGGWVTTTENGAAKPTGPVTGGVLDEPEPNTWDWKRTDEELKKGLEFAQQFANLDEMQGLFTGGEEGVLGKFGL</sequence>
<protein>
    <submittedName>
        <fullName evidence="3">Putative capsule polysaccharide biosynthesis protein</fullName>
    </submittedName>
</protein>
<dbReference type="CDD" id="cd00586">
    <property type="entry name" value="4HBT"/>
    <property type="match status" value="1"/>
</dbReference>
<name>M7TBI5_EUTLA</name>
<dbReference type="OrthoDB" id="265761at2759"/>
<dbReference type="PANTHER" id="PTHR12475">
    <property type="match status" value="1"/>
</dbReference>
<feature type="region of interest" description="Disordered" evidence="2">
    <location>
        <begin position="279"/>
        <end position="301"/>
    </location>
</feature>
<dbReference type="EMBL" id="KB707126">
    <property type="protein sequence ID" value="EMR64025.1"/>
    <property type="molecule type" value="Genomic_DNA"/>
</dbReference>
<keyword evidence="4" id="KW-1185">Reference proteome</keyword>
<dbReference type="PANTHER" id="PTHR12475:SF4">
    <property type="entry name" value="PROTEIN THEM6"/>
    <property type="match status" value="1"/>
</dbReference>
<organism evidence="3 4">
    <name type="scientific">Eutypa lata (strain UCR-EL1)</name>
    <name type="common">Grapevine dieback disease fungus</name>
    <name type="synonym">Eutypa armeniacae</name>
    <dbReference type="NCBI Taxonomy" id="1287681"/>
    <lineage>
        <taxon>Eukaryota</taxon>
        <taxon>Fungi</taxon>
        <taxon>Dikarya</taxon>
        <taxon>Ascomycota</taxon>
        <taxon>Pezizomycotina</taxon>
        <taxon>Sordariomycetes</taxon>
        <taxon>Xylariomycetidae</taxon>
        <taxon>Xylariales</taxon>
        <taxon>Diatrypaceae</taxon>
        <taxon>Eutypa</taxon>
    </lineage>
</organism>
<dbReference type="SUPFAM" id="SSF54637">
    <property type="entry name" value="Thioesterase/thiol ester dehydrase-isomerase"/>
    <property type="match status" value="1"/>
</dbReference>
<evidence type="ECO:0000313" key="4">
    <source>
        <dbReference type="Proteomes" id="UP000012174"/>
    </source>
</evidence>
<evidence type="ECO:0000256" key="1">
    <source>
        <dbReference type="ARBA" id="ARBA00038476"/>
    </source>
</evidence>
<evidence type="ECO:0000256" key="2">
    <source>
        <dbReference type="SAM" id="MobiDB-lite"/>
    </source>
</evidence>
<dbReference type="OMA" id="NMHKSNA"/>
<gene>
    <name evidence="3" type="ORF">UCREL1_8997</name>
</gene>
<dbReference type="InterPro" id="IPR051490">
    <property type="entry name" value="THEM6_lcsJ_thioesterase"/>
</dbReference>
<evidence type="ECO:0000313" key="3">
    <source>
        <dbReference type="EMBL" id="EMR64025.1"/>
    </source>
</evidence>
<accession>M7TBI5</accession>
<dbReference type="AlphaFoldDB" id="M7TBI5"/>
<dbReference type="Pfam" id="PF13279">
    <property type="entry name" value="4HBT_2"/>
    <property type="match status" value="1"/>
</dbReference>
<reference evidence="4" key="1">
    <citation type="journal article" date="2013" name="Genome Announc.">
        <title>Draft genome sequence of the grapevine dieback fungus Eutypa lata UCR-EL1.</title>
        <authorList>
            <person name="Blanco-Ulate B."/>
            <person name="Rolshausen P.E."/>
            <person name="Cantu D."/>
        </authorList>
    </citation>
    <scope>NUCLEOTIDE SEQUENCE [LARGE SCALE GENOMIC DNA]</scope>
    <source>
        <strain evidence="4">UCR-EL1</strain>
    </source>
</reference>
<comment type="similarity">
    <text evidence="1">Belongs to the lcsJ thioesterase family.</text>
</comment>
<dbReference type="eggNOG" id="KOG4366">
    <property type="taxonomic scope" value="Eukaryota"/>
</dbReference>
<dbReference type="HOGENOM" id="CLU_040660_2_0_1"/>
<dbReference type="KEGG" id="ela:UCREL1_8997"/>
<dbReference type="InterPro" id="IPR029069">
    <property type="entry name" value="HotDog_dom_sf"/>
</dbReference>
<proteinExistence type="inferred from homology"/>